<evidence type="ECO:0000313" key="2">
    <source>
        <dbReference type="Proteomes" id="UP000799640"/>
    </source>
</evidence>
<dbReference type="AlphaFoldDB" id="A0A6G1I3S7"/>
<protein>
    <submittedName>
        <fullName evidence="1">Uncharacterized protein</fullName>
    </submittedName>
</protein>
<accession>A0A6G1I3S7</accession>
<keyword evidence="2" id="KW-1185">Reference proteome</keyword>
<proteinExistence type="predicted"/>
<dbReference type="Proteomes" id="UP000799640">
    <property type="component" value="Unassembled WGS sequence"/>
</dbReference>
<evidence type="ECO:0000313" key="1">
    <source>
        <dbReference type="EMBL" id="KAF2402831.1"/>
    </source>
</evidence>
<dbReference type="EMBL" id="ML996690">
    <property type="protein sequence ID" value="KAF2402831.1"/>
    <property type="molecule type" value="Genomic_DNA"/>
</dbReference>
<dbReference type="OrthoDB" id="2156052at2759"/>
<sequence length="199" mass="22724">MPSDAGTGDAGDTETRVAAFVVEYKAPHKLKLEYVYHGLEGNDVMDLDKIICRPHVENTQDTYRRLIAANMVTSPPVKLSSFFGYQKKTHASSNITFLFRKTRWAAKLDGVLTAQRTTDLILPPWPSTRFTLQALPTVPRSHDWRNTWMDQLSTWEVVYEELVEELQKTRANAAILALYMPKSYPFHSQIAHYHSVPNS</sequence>
<gene>
    <name evidence="1" type="ORF">EJ06DRAFT_547218</name>
</gene>
<reference evidence="1" key="1">
    <citation type="journal article" date="2020" name="Stud. Mycol.">
        <title>101 Dothideomycetes genomes: a test case for predicting lifestyles and emergence of pathogens.</title>
        <authorList>
            <person name="Haridas S."/>
            <person name="Albert R."/>
            <person name="Binder M."/>
            <person name="Bloem J."/>
            <person name="Labutti K."/>
            <person name="Salamov A."/>
            <person name="Andreopoulos B."/>
            <person name="Baker S."/>
            <person name="Barry K."/>
            <person name="Bills G."/>
            <person name="Bluhm B."/>
            <person name="Cannon C."/>
            <person name="Castanera R."/>
            <person name="Culley D."/>
            <person name="Daum C."/>
            <person name="Ezra D."/>
            <person name="Gonzalez J."/>
            <person name="Henrissat B."/>
            <person name="Kuo A."/>
            <person name="Liang C."/>
            <person name="Lipzen A."/>
            <person name="Lutzoni F."/>
            <person name="Magnuson J."/>
            <person name="Mondo S."/>
            <person name="Nolan M."/>
            <person name="Ohm R."/>
            <person name="Pangilinan J."/>
            <person name="Park H.-J."/>
            <person name="Ramirez L."/>
            <person name="Alfaro M."/>
            <person name="Sun H."/>
            <person name="Tritt A."/>
            <person name="Yoshinaga Y."/>
            <person name="Zwiers L.-H."/>
            <person name="Turgeon B."/>
            <person name="Goodwin S."/>
            <person name="Spatafora J."/>
            <person name="Crous P."/>
            <person name="Grigoriev I."/>
        </authorList>
    </citation>
    <scope>NUCLEOTIDE SEQUENCE</scope>
    <source>
        <strain evidence="1">CBS 262.69</strain>
    </source>
</reference>
<name>A0A6G1I3S7_9PEZI</name>
<organism evidence="1 2">
    <name type="scientific">Trichodelitschia bisporula</name>
    <dbReference type="NCBI Taxonomy" id="703511"/>
    <lineage>
        <taxon>Eukaryota</taxon>
        <taxon>Fungi</taxon>
        <taxon>Dikarya</taxon>
        <taxon>Ascomycota</taxon>
        <taxon>Pezizomycotina</taxon>
        <taxon>Dothideomycetes</taxon>
        <taxon>Dothideomycetes incertae sedis</taxon>
        <taxon>Phaeotrichales</taxon>
        <taxon>Phaeotrichaceae</taxon>
        <taxon>Trichodelitschia</taxon>
    </lineage>
</organism>